<evidence type="ECO:0000256" key="4">
    <source>
        <dbReference type="SAM" id="Phobius"/>
    </source>
</evidence>
<keyword evidence="3" id="KW-1003">Cell membrane</keyword>
<dbReference type="GO" id="GO:0005886">
    <property type="term" value="C:plasma membrane"/>
    <property type="evidence" value="ECO:0007669"/>
    <property type="project" value="UniProtKB-SubCell"/>
</dbReference>
<dbReference type="Proteomes" id="UP000471648">
    <property type="component" value="Unassembled WGS sequence"/>
</dbReference>
<name>A0A6N9VKI5_STRMI</name>
<protein>
    <submittedName>
        <fullName evidence="6">ABC transporter permease</fullName>
    </submittedName>
</protein>
<dbReference type="Pfam" id="PF19300">
    <property type="entry name" value="BPD_transp_1_N"/>
    <property type="match status" value="1"/>
</dbReference>
<feature type="domain" description="ABC transporter type 1 GsiC-like N-terminal" evidence="5">
    <location>
        <begin position="3"/>
        <end position="73"/>
    </location>
</feature>
<evidence type="ECO:0000256" key="1">
    <source>
        <dbReference type="ARBA" id="ARBA00004651"/>
    </source>
</evidence>
<gene>
    <name evidence="6" type="ORF">G3I39_31645</name>
</gene>
<organism evidence="6 7">
    <name type="scientific">Streptomyces microflavus</name>
    <name type="common">Streptomyces lipmanii</name>
    <dbReference type="NCBI Taxonomy" id="1919"/>
    <lineage>
        <taxon>Bacteria</taxon>
        <taxon>Bacillati</taxon>
        <taxon>Actinomycetota</taxon>
        <taxon>Actinomycetes</taxon>
        <taxon>Kitasatosporales</taxon>
        <taxon>Streptomycetaceae</taxon>
        <taxon>Streptomyces</taxon>
    </lineage>
</organism>
<dbReference type="EMBL" id="JAAGME010001339">
    <property type="protein sequence ID" value="NEB71589.1"/>
    <property type="molecule type" value="Genomic_DNA"/>
</dbReference>
<comment type="subcellular location">
    <subcellularLocation>
        <location evidence="1">Cell membrane</location>
        <topology evidence="1">Multi-pass membrane protein</topology>
    </subcellularLocation>
</comment>
<feature type="non-terminal residue" evidence="6">
    <location>
        <position position="1"/>
    </location>
</feature>
<feature type="non-terminal residue" evidence="6">
    <location>
        <position position="87"/>
    </location>
</feature>
<feature type="transmembrane region" description="Helical" evidence="4">
    <location>
        <begin position="65"/>
        <end position="86"/>
    </location>
</feature>
<evidence type="ECO:0000313" key="6">
    <source>
        <dbReference type="EMBL" id="NEB71589.1"/>
    </source>
</evidence>
<sequence length="87" mass="9682">PGDPVKHMTQGRPVSTEQLAAMRREFGLDLPMWQQFTDYCGKALTGDFGMSYQFRAPVIDKVAEALPATLLLTGTAFVLYTMLGIWL</sequence>
<dbReference type="PANTHER" id="PTHR43376:SF1">
    <property type="entry name" value="OLIGOPEPTIDE TRANSPORT SYSTEM PERMEASE PROTEIN"/>
    <property type="match status" value="1"/>
</dbReference>
<evidence type="ECO:0000256" key="3">
    <source>
        <dbReference type="ARBA" id="ARBA00022475"/>
    </source>
</evidence>
<keyword evidence="4" id="KW-0472">Membrane</keyword>
<keyword evidence="2" id="KW-0813">Transport</keyword>
<dbReference type="AlphaFoldDB" id="A0A6N9VKI5"/>
<evidence type="ECO:0000256" key="2">
    <source>
        <dbReference type="ARBA" id="ARBA00022448"/>
    </source>
</evidence>
<accession>A0A6N9VKI5</accession>
<reference evidence="6 7" key="1">
    <citation type="submission" date="2020-01" db="EMBL/GenBank/DDBJ databases">
        <title>Insect and environment-associated Actinomycetes.</title>
        <authorList>
            <person name="Currrie C."/>
            <person name="Chevrette M."/>
            <person name="Carlson C."/>
            <person name="Stubbendieck R."/>
            <person name="Wendt-Pienkowski E."/>
        </authorList>
    </citation>
    <scope>NUCLEOTIDE SEQUENCE [LARGE SCALE GENOMIC DNA]</scope>
    <source>
        <strain evidence="6 7">SID14438</strain>
    </source>
</reference>
<evidence type="ECO:0000313" key="7">
    <source>
        <dbReference type="Proteomes" id="UP000471648"/>
    </source>
</evidence>
<keyword evidence="4" id="KW-0812">Transmembrane</keyword>
<keyword evidence="4" id="KW-1133">Transmembrane helix</keyword>
<comment type="caution">
    <text evidence="6">The sequence shown here is derived from an EMBL/GenBank/DDBJ whole genome shotgun (WGS) entry which is preliminary data.</text>
</comment>
<proteinExistence type="predicted"/>
<evidence type="ECO:0000259" key="5">
    <source>
        <dbReference type="Pfam" id="PF19300"/>
    </source>
</evidence>
<dbReference type="InterPro" id="IPR045621">
    <property type="entry name" value="BPD_transp_1_N"/>
</dbReference>
<dbReference type="PANTHER" id="PTHR43376">
    <property type="entry name" value="OLIGOPEPTIDE TRANSPORT SYSTEM PERMEASE PROTEIN"/>
    <property type="match status" value="1"/>
</dbReference>